<dbReference type="InterPro" id="IPR029026">
    <property type="entry name" value="tRNA_m1G_MTases_N"/>
</dbReference>
<dbReference type="Pfam" id="PF01746">
    <property type="entry name" value="tRNA_m1G_MT"/>
    <property type="match status" value="1"/>
</dbReference>
<keyword evidence="19" id="KW-1185">Reference proteome</keyword>
<dbReference type="NCBIfam" id="TIGR00088">
    <property type="entry name" value="trmD"/>
    <property type="match status" value="1"/>
</dbReference>
<dbReference type="InterPro" id="IPR002649">
    <property type="entry name" value="tRNA_m1G_MeTrfase_TrmD"/>
</dbReference>
<dbReference type="SUPFAM" id="SSF75217">
    <property type="entry name" value="alpha/beta knot"/>
    <property type="match status" value="1"/>
</dbReference>
<dbReference type="PIRSF" id="PIRSF000386">
    <property type="entry name" value="tRNA_mtase"/>
    <property type="match status" value="1"/>
</dbReference>
<evidence type="ECO:0000256" key="5">
    <source>
        <dbReference type="ARBA" id="ARBA00012807"/>
    </source>
</evidence>
<dbReference type="PANTHER" id="PTHR46417:SF1">
    <property type="entry name" value="TRNA (GUANINE-N(1)-)-METHYLTRANSFERASE"/>
    <property type="match status" value="1"/>
</dbReference>
<protein>
    <recommendedName>
        <fullName evidence="6 15">tRNA (guanine-N(1)-)-methyltransferase</fullName>
        <ecNumber evidence="5 15">2.1.1.228</ecNumber>
    </recommendedName>
    <alternativeName>
        <fullName evidence="12 15">M1G-methyltransferase</fullName>
    </alternativeName>
    <alternativeName>
        <fullName evidence="13 15">tRNA [GM37] methyltransferase</fullName>
    </alternativeName>
</protein>
<dbReference type="Proteomes" id="UP000217033">
    <property type="component" value="Unassembled WGS sequence"/>
</dbReference>
<feature type="binding site" evidence="15">
    <location>
        <position position="112"/>
    </location>
    <ligand>
        <name>S-adenosyl-L-methionine</name>
        <dbReference type="ChEBI" id="CHEBI:59789"/>
    </ligand>
</feature>
<evidence type="ECO:0000256" key="1">
    <source>
        <dbReference type="ARBA" id="ARBA00002634"/>
    </source>
</evidence>
<keyword evidence="9 15" id="KW-0808">Transferase</keyword>
<dbReference type="PANTHER" id="PTHR46417">
    <property type="entry name" value="TRNA (GUANINE-N(1)-)-METHYLTRANSFERASE"/>
    <property type="match status" value="1"/>
</dbReference>
<keyword evidence="11 15" id="KW-0819">tRNA processing</keyword>
<accession>A0ABX4H699</accession>
<evidence type="ECO:0000313" key="19">
    <source>
        <dbReference type="Proteomes" id="UP000217033"/>
    </source>
</evidence>
<comment type="subcellular location">
    <subcellularLocation>
        <location evidence="2 15 16">Cytoplasm</location>
    </subcellularLocation>
</comment>
<evidence type="ECO:0000256" key="2">
    <source>
        <dbReference type="ARBA" id="ARBA00004496"/>
    </source>
</evidence>
<evidence type="ECO:0000313" key="18">
    <source>
        <dbReference type="EMBL" id="PAF55425.1"/>
    </source>
</evidence>
<name>A0ABX4H699_9BACT</name>
<dbReference type="CDD" id="cd18080">
    <property type="entry name" value="TrmD-like"/>
    <property type="match status" value="1"/>
</dbReference>
<reference evidence="18" key="1">
    <citation type="submission" date="2017-08" db="EMBL/GenBank/DDBJ databases">
        <authorList>
            <person name="Alvarez-Ponce D."/>
            <person name="Weitzman C.L."/>
            <person name="Tillett R.L."/>
            <person name="Sandmeier F.C."/>
            <person name="Tracy C.R."/>
        </authorList>
    </citation>
    <scope>NUCLEOTIDE SEQUENCE [LARGE SCALE GENOMIC DNA]</scope>
    <source>
        <strain evidence="18">PS6</strain>
    </source>
</reference>
<comment type="caution">
    <text evidence="18">The sequence shown here is derived from an EMBL/GenBank/DDBJ whole genome shotgun (WGS) entry which is preliminary data.</text>
</comment>
<dbReference type="NCBIfam" id="NF000648">
    <property type="entry name" value="PRK00026.1"/>
    <property type="match status" value="1"/>
</dbReference>
<gene>
    <name evidence="15 18" type="primary">trmD</name>
    <name evidence="18" type="ORF">CJF60_01945</name>
</gene>
<comment type="function">
    <text evidence="1 15 16">Specifically methylates guanosine-37 in various tRNAs.</text>
</comment>
<evidence type="ECO:0000256" key="8">
    <source>
        <dbReference type="ARBA" id="ARBA00022603"/>
    </source>
</evidence>
<comment type="subunit">
    <text evidence="4 15 16">Homodimer.</text>
</comment>
<evidence type="ECO:0000256" key="4">
    <source>
        <dbReference type="ARBA" id="ARBA00011738"/>
    </source>
</evidence>
<evidence type="ECO:0000256" key="16">
    <source>
        <dbReference type="RuleBase" id="RU003464"/>
    </source>
</evidence>
<comment type="catalytic activity">
    <reaction evidence="14 15 16">
        <text>guanosine(37) in tRNA + S-adenosyl-L-methionine = N(1)-methylguanosine(37) in tRNA + S-adenosyl-L-homocysteine + H(+)</text>
        <dbReference type="Rhea" id="RHEA:36899"/>
        <dbReference type="Rhea" id="RHEA-COMP:10145"/>
        <dbReference type="Rhea" id="RHEA-COMP:10147"/>
        <dbReference type="ChEBI" id="CHEBI:15378"/>
        <dbReference type="ChEBI" id="CHEBI:57856"/>
        <dbReference type="ChEBI" id="CHEBI:59789"/>
        <dbReference type="ChEBI" id="CHEBI:73542"/>
        <dbReference type="ChEBI" id="CHEBI:74269"/>
        <dbReference type="EC" id="2.1.1.228"/>
    </reaction>
</comment>
<keyword evidence="10 15" id="KW-0949">S-adenosyl-L-methionine</keyword>
<dbReference type="RefSeq" id="WP_084232425.1">
    <property type="nucleotide sequence ID" value="NZ_CP166874.1"/>
</dbReference>
<dbReference type="HAMAP" id="MF_00605">
    <property type="entry name" value="TrmD"/>
    <property type="match status" value="1"/>
</dbReference>
<evidence type="ECO:0000256" key="11">
    <source>
        <dbReference type="ARBA" id="ARBA00022694"/>
    </source>
</evidence>
<dbReference type="Gene3D" id="3.40.1280.10">
    <property type="match status" value="1"/>
</dbReference>
<dbReference type="InterPro" id="IPR023148">
    <property type="entry name" value="tRNA_m1G_MeTrfase_C_sf"/>
</dbReference>
<evidence type="ECO:0000256" key="12">
    <source>
        <dbReference type="ARBA" id="ARBA00029736"/>
    </source>
</evidence>
<feature type="binding site" evidence="15">
    <location>
        <begin position="131"/>
        <end position="136"/>
    </location>
    <ligand>
        <name>S-adenosyl-L-methionine</name>
        <dbReference type="ChEBI" id="CHEBI:59789"/>
    </ligand>
</feature>
<comment type="similarity">
    <text evidence="3 15 16">Belongs to the RNA methyltransferase TrmD family.</text>
</comment>
<dbReference type="EC" id="2.1.1.228" evidence="5 15"/>
<evidence type="ECO:0000256" key="15">
    <source>
        <dbReference type="HAMAP-Rule" id="MF_00605"/>
    </source>
</evidence>
<proteinExistence type="inferred from homology"/>
<dbReference type="InterPro" id="IPR016009">
    <property type="entry name" value="tRNA_MeTrfase_TRMD/TRM10"/>
</dbReference>
<evidence type="ECO:0000256" key="3">
    <source>
        <dbReference type="ARBA" id="ARBA00007630"/>
    </source>
</evidence>
<evidence type="ECO:0000256" key="13">
    <source>
        <dbReference type="ARBA" id="ARBA00033392"/>
    </source>
</evidence>
<dbReference type="Gene3D" id="1.10.1270.20">
    <property type="entry name" value="tRNA(m1g37)methyltransferase, domain 2"/>
    <property type="match status" value="1"/>
</dbReference>
<keyword evidence="8 15" id="KW-0489">Methyltransferase</keyword>
<evidence type="ECO:0000256" key="6">
    <source>
        <dbReference type="ARBA" id="ARBA00014679"/>
    </source>
</evidence>
<organism evidence="18 19">
    <name type="scientific">Mycoplasmopsis agassizii</name>
    <dbReference type="NCBI Taxonomy" id="33922"/>
    <lineage>
        <taxon>Bacteria</taxon>
        <taxon>Bacillati</taxon>
        <taxon>Mycoplasmatota</taxon>
        <taxon>Mycoplasmoidales</taxon>
        <taxon>Metamycoplasmataceae</taxon>
        <taxon>Mycoplasmopsis</taxon>
    </lineage>
</organism>
<sequence length="231" mass="27067">MKKINFFTLFPNYYNPFISESIIAKAIQKNLVEINVIDWRNFVETKQKKVDDEIYGGGKGMLLQLEPIVKGLRSLETKENFIVLVSPQGKIFTQQMAQEWVDKHQQITFISGRYEGFDERLLNYVDEEISIGDFVLTGGELPSMVMADAYIRLIPDVIKQESSEYESFNNHLLDYEQYTRPRDFEGHLVPEVYISGNHQKIEQARLESQIAKTKKNRPDLYLKYERLKNEK</sequence>
<keyword evidence="7 15" id="KW-0963">Cytoplasm</keyword>
<evidence type="ECO:0000256" key="7">
    <source>
        <dbReference type="ARBA" id="ARBA00022490"/>
    </source>
</evidence>
<dbReference type="EMBL" id="NQMN01000001">
    <property type="protein sequence ID" value="PAF55425.1"/>
    <property type="molecule type" value="Genomic_DNA"/>
</dbReference>
<evidence type="ECO:0000259" key="17">
    <source>
        <dbReference type="Pfam" id="PF01746"/>
    </source>
</evidence>
<evidence type="ECO:0000256" key="10">
    <source>
        <dbReference type="ARBA" id="ARBA00022691"/>
    </source>
</evidence>
<dbReference type="InterPro" id="IPR029028">
    <property type="entry name" value="Alpha/beta_knot_MTases"/>
</dbReference>
<evidence type="ECO:0000256" key="9">
    <source>
        <dbReference type="ARBA" id="ARBA00022679"/>
    </source>
</evidence>
<evidence type="ECO:0000256" key="14">
    <source>
        <dbReference type="ARBA" id="ARBA00047783"/>
    </source>
</evidence>
<feature type="domain" description="tRNA methyltransferase TRMD/TRM10-type" evidence="17">
    <location>
        <begin position="3"/>
        <end position="222"/>
    </location>
</feature>